<dbReference type="SUPFAM" id="SSF50199">
    <property type="entry name" value="Staphylococcal nuclease"/>
    <property type="match status" value="1"/>
</dbReference>
<accession>E7G8F4</accession>
<gene>
    <name evidence="2" type="ORF">HMPREF9488_01042</name>
</gene>
<dbReference type="AlphaFoldDB" id="E7G8F4"/>
<dbReference type="Proteomes" id="UP000003157">
    <property type="component" value="Unassembled WGS sequence"/>
</dbReference>
<dbReference type="PROSITE" id="PS50830">
    <property type="entry name" value="TNASE_3"/>
    <property type="match status" value="1"/>
</dbReference>
<evidence type="ECO:0000313" key="2">
    <source>
        <dbReference type="EMBL" id="EFW05666.1"/>
    </source>
</evidence>
<evidence type="ECO:0000313" key="3">
    <source>
        <dbReference type="Proteomes" id="UP000003157"/>
    </source>
</evidence>
<name>E7G8F4_9FIRM</name>
<dbReference type="InterPro" id="IPR035437">
    <property type="entry name" value="SNase_OB-fold_sf"/>
</dbReference>
<dbReference type="Gene3D" id="2.40.50.90">
    <property type="match status" value="1"/>
</dbReference>
<dbReference type="HOGENOM" id="CLU_046484_5_2_9"/>
<dbReference type="SMART" id="SM00318">
    <property type="entry name" value="SNc"/>
    <property type="match status" value="1"/>
</dbReference>
<dbReference type="OrthoDB" id="4376109at2"/>
<feature type="domain" description="TNase-like" evidence="1">
    <location>
        <begin position="41"/>
        <end position="172"/>
    </location>
</feature>
<dbReference type="InterPro" id="IPR016071">
    <property type="entry name" value="Staphylococal_nuclease_OB-fold"/>
</dbReference>
<dbReference type="RefSeq" id="WP_008788158.1">
    <property type="nucleotide sequence ID" value="NZ_AKCB01000002.1"/>
</dbReference>
<keyword evidence="3" id="KW-1185">Reference proteome</keyword>
<dbReference type="EMBL" id="ADKX01000017">
    <property type="protein sequence ID" value="EFW05666.1"/>
    <property type="molecule type" value="Genomic_DNA"/>
</dbReference>
<proteinExistence type="predicted"/>
<dbReference type="GeneID" id="78230691"/>
<comment type="caution">
    <text evidence="2">The sequence shown here is derived from an EMBL/GenBank/DDBJ whole genome shotgun (WGS) entry which is preliminary data.</text>
</comment>
<reference evidence="2 3" key="1">
    <citation type="submission" date="2010-12" db="EMBL/GenBank/DDBJ databases">
        <title>The Genome Sequence of Coprobacillus sp. strain 29_1.</title>
        <authorList>
            <consortium name="The Broad Institute Genome Sequencing Platform"/>
            <person name="Earl A."/>
            <person name="Ward D."/>
            <person name="Feldgarden M."/>
            <person name="Gevers D."/>
            <person name="Daigneault M."/>
            <person name="Sibley C.D."/>
            <person name="White A."/>
            <person name="Strauss J."/>
            <person name="Allen-Vercoe E."/>
            <person name="Young S.K."/>
            <person name="Zeng Q."/>
            <person name="Gargeya S."/>
            <person name="Fitzgerald M."/>
            <person name="Haas B."/>
            <person name="Abouelleil A."/>
            <person name="Alvarado L."/>
            <person name="Arachchi H.M."/>
            <person name="Berlin A."/>
            <person name="Brown A."/>
            <person name="Chapman S.B."/>
            <person name="Chen Z."/>
            <person name="Dunbar C."/>
            <person name="Freedman E."/>
            <person name="Gearin G."/>
            <person name="Gellesch M."/>
            <person name="Goldberg J."/>
            <person name="Griggs A."/>
            <person name="Gujja S."/>
            <person name="Heilman E."/>
            <person name="Heiman D."/>
            <person name="Howarth C."/>
            <person name="Larson L."/>
            <person name="Lui A."/>
            <person name="MacDonald P.J.P."/>
            <person name="Mehta T."/>
            <person name="Montmayeur A."/>
            <person name="Murphy C."/>
            <person name="Neiman D."/>
            <person name="Pearson M."/>
            <person name="Priest M."/>
            <person name="Roberts A."/>
            <person name="Saif S."/>
            <person name="Shea T."/>
            <person name="Shenoy N."/>
            <person name="Sisk P."/>
            <person name="Stolte C."/>
            <person name="Sykes S."/>
            <person name="White J."/>
            <person name="Yandava C."/>
            <person name="Nusbaum C."/>
            <person name="Birren B."/>
        </authorList>
    </citation>
    <scope>NUCLEOTIDE SEQUENCE [LARGE SCALE GENOMIC DNA]</scope>
    <source>
        <strain evidence="2 3">29_1</strain>
    </source>
</reference>
<dbReference type="eggNOG" id="COG1525">
    <property type="taxonomic scope" value="Bacteria"/>
</dbReference>
<dbReference type="STRING" id="100884.GCA_000269565_02888"/>
<dbReference type="Pfam" id="PF00565">
    <property type="entry name" value="SNase"/>
    <property type="match status" value="1"/>
</dbReference>
<sequence>MKKKNLKKMKKQIAGALTVLFLAIAQFVYTEYFAPKPSSPERQIVTLDKCVDGDTAWFKISGERVKSRFLYIDTPESTNKKEYMGKEASEYTKNQLQNASSIEIEFNADGDQYDKYDRALLWVFVDGQLLQEKIARAGFVKKYYDYGYDYKYKDIIIKADEEARKEKVGLYQ</sequence>
<organism evidence="2 3">
    <name type="scientific">Coprobacillus cateniformis</name>
    <dbReference type="NCBI Taxonomy" id="100884"/>
    <lineage>
        <taxon>Bacteria</taxon>
        <taxon>Bacillati</taxon>
        <taxon>Bacillota</taxon>
        <taxon>Erysipelotrichia</taxon>
        <taxon>Erysipelotrichales</taxon>
        <taxon>Coprobacillaceae</taxon>
        <taxon>Coprobacillus</taxon>
    </lineage>
</organism>
<evidence type="ECO:0000259" key="1">
    <source>
        <dbReference type="PROSITE" id="PS50830"/>
    </source>
</evidence>
<protein>
    <recommendedName>
        <fullName evidence="1">TNase-like domain-containing protein</fullName>
    </recommendedName>
</protein>